<dbReference type="OrthoDB" id="508003at2759"/>
<accession>A0A9D4TF42</accession>
<evidence type="ECO:0000259" key="3">
    <source>
        <dbReference type="PROSITE" id="PS50181"/>
    </source>
</evidence>
<sequence>MHDGNEGSRRAASLLHLPTALHEAIFSGLDLQTRAGVLPLVCSTFRRLLSGPSACLWPDIVFDADTSQLHERARALDFLSWLRRHAQHSRTVELDLWNGGQPPPPAEDPSFQLLGERLTEALATTLQSCEFLRLRWGGPVLVVGEWVSAATCLTCLALSTHNLRVGRPLAALTSLVHLELSTVEDLGPVFEPGCLPASLSRLCCVPAPAEDLEAVLDEQGDVVLVGGARCAIPDQVLALPRLAYLDVSESIFSHAHLAAALPRLRRLTSLAFDKCDLLGGVPREMAQLTALRVLSFDGCGLYGGGPGGEESVCAVLPSLARLVSLSISNCRMAHFPPPLAATTSLQHLYIEFNRLRVLPPGPFWRQLRVLSMDWEPLLRCHTLLAQAPHLHKLALGCQSINPHGEPGLPPVGEAAALCDSLRAHPALQQVLLIARPGGAHGTTFAVMEAMLSLRSIRPGLEALPIQHDTFFVEEPAPLAEGEDGEGGGEGGGEQAHAQFPPQPAAAQAHAAAQAAVAAQAAAAAQALAAAVAAVVPQH</sequence>
<evidence type="ECO:0000256" key="1">
    <source>
        <dbReference type="ARBA" id="ARBA00004430"/>
    </source>
</evidence>
<dbReference type="GO" id="GO:0005930">
    <property type="term" value="C:axoneme"/>
    <property type="evidence" value="ECO:0007669"/>
    <property type="project" value="UniProtKB-SubCell"/>
</dbReference>
<proteinExistence type="predicted"/>
<feature type="domain" description="F-box" evidence="3">
    <location>
        <begin position="11"/>
        <end position="60"/>
    </location>
</feature>
<dbReference type="InterPro" id="IPR032675">
    <property type="entry name" value="LRR_dom_sf"/>
</dbReference>
<comment type="caution">
    <text evidence="4">The sequence shown here is derived from an EMBL/GenBank/DDBJ whole genome shotgun (WGS) entry which is preliminary data.</text>
</comment>
<gene>
    <name evidence="4" type="ORF">D9Q98_009822</name>
</gene>
<reference evidence="4" key="1">
    <citation type="journal article" date="2019" name="Plant J.">
        <title>Chlorella vulgaris genome assembly and annotation reveals the molecular basis for metabolic acclimation to high light conditions.</title>
        <authorList>
            <person name="Cecchin M."/>
            <person name="Marcolungo L."/>
            <person name="Rossato M."/>
            <person name="Girolomoni L."/>
            <person name="Cosentino E."/>
            <person name="Cuine S."/>
            <person name="Li-Beisson Y."/>
            <person name="Delledonne M."/>
            <person name="Ballottari M."/>
        </authorList>
    </citation>
    <scope>NUCLEOTIDE SEQUENCE</scope>
    <source>
        <strain evidence="4">211/11P</strain>
    </source>
</reference>
<protein>
    <recommendedName>
        <fullName evidence="3">F-box domain-containing protein</fullName>
    </recommendedName>
</protein>
<evidence type="ECO:0000313" key="4">
    <source>
        <dbReference type="EMBL" id="KAI3423989.1"/>
    </source>
</evidence>
<organism evidence="4 5">
    <name type="scientific">Chlorella vulgaris</name>
    <name type="common">Green alga</name>
    <dbReference type="NCBI Taxonomy" id="3077"/>
    <lineage>
        <taxon>Eukaryota</taxon>
        <taxon>Viridiplantae</taxon>
        <taxon>Chlorophyta</taxon>
        <taxon>core chlorophytes</taxon>
        <taxon>Trebouxiophyceae</taxon>
        <taxon>Chlorellales</taxon>
        <taxon>Chlorellaceae</taxon>
        <taxon>Chlorella clade</taxon>
        <taxon>Chlorella</taxon>
    </lineage>
</organism>
<reference evidence="4" key="2">
    <citation type="submission" date="2020-11" db="EMBL/GenBank/DDBJ databases">
        <authorList>
            <person name="Cecchin M."/>
            <person name="Marcolungo L."/>
            <person name="Rossato M."/>
            <person name="Girolomoni L."/>
            <person name="Cosentino E."/>
            <person name="Cuine S."/>
            <person name="Li-Beisson Y."/>
            <person name="Delledonne M."/>
            <person name="Ballottari M."/>
        </authorList>
    </citation>
    <scope>NUCLEOTIDE SEQUENCE</scope>
    <source>
        <strain evidence="4">211/11P</strain>
        <tissue evidence="4">Whole cell</tissue>
    </source>
</reference>
<dbReference type="Gene3D" id="3.80.10.10">
    <property type="entry name" value="Ribonuclease Inhibitor"/>
    <property type="match status" value="1"/>
</dbReference>
<comment type="subcellular location">
    <subcellularLocation>
        <location evidence="1">Cytoplasm</location>
        <location evidence="1">Cytoskeleton</location>
        <location evidence="1">Cilium axoneme</location>
    </subcellularLocation>
</comment>
<dbReference type="PANTHER" id="PTHR48058:SF28">
    <property type="entry name" value="OS04G0122000 PROTEIN"/>
    <property type="match status" value="1"/>
</dbReference>
<dbReference type="SUPFAM" id="SSF52058">
    <property type="entry name" value="L domain-like"/>
    <property type="match status" value="1"/>
</dbReference>
<dbReference type="EMBL" id="SIDB01000014">
    <property type="protein sequence ID" value="KAI3423989.1"/>
    <property type="molecule type" value="Genomic_DNA"/>
</dbReference>
<dbReference type="AlphaFoldDB" id="A0A9D4TF42"/>
<dbReference type="PANTHER" id="PTHR48058">
    <property type="entry name" value="LRR RECEPTOR-LIKE SERINE/THREONINE-PROTEIN KINASE FLS2-RELATED"/>
    <property type="match status" value="1"/>
</dbReference>
<evidence type="ECO:0000313" key="5">
    <source>
        <dbReference type="Proteomes" id="UP001055712"/>
    </source>
</evidence>
<name>A0A9D4TF42_CHLVU</name>
<dbReference type="Proteomes" id="UP001055712">
    <property type="component" value="Unassembled WGS sequence"/>
</dbReference>
<feature type="compositionally biased region" description="Low complexity" evidence="2">
    <location>
        <begin position="494"/>
        <end position="506"/>
    </location>
</feature>
<feature type="region of interest" description="Disordered" evidence="2">
    <location>
        <begin position="478"/>
        <end position="506"/>
    </location>
</feature>
<dbReference type="PROSITE" id="PS50181">
    <property type="entry name" value="FBOX"/>
    <property type="match status" value="1"/>
</dbReference>
<dbReference type="InterPro" id="IPR001810">
    <property type="entry name" value="F-box_dom"/>
</dbReference>
<keyword evidence="5" id="KW-1185">Reference proteome</keyword>
<evidence type="ECO:0000256" key="2">
    <source>
        <dbReference type="SAM" id="MobiDB-lite"/>
    </source>
</evidence>